<dbReference type="EMBL" id="JAOAOG010000175">
    <property type="protein sequence ID" value="KAJ6242341.1"/>
    <property type="molecule type" value="Genomic_DNA"/>
</dbReference>
<gene>
    <name evidence="1" type="ORF">M0813_22475</name>
</gene>
<proteinExistence type="predicted"/>
<evidence type="ECO:0000313" key="2">
    <source>
        <dbReference type="Proteomes" id="UP001150062"/>
    </source>
</evidence>
<dbReference type="Proteomes" id="UP001150062">
    <property type="component" value="Unassembled WGS sequence"/>
</dbReference>
<accession>A0ABQ8YCP5</accession>
<name>A0ABQ8YCP5_9EUKA</name>
<keyword evidence="2" id="KW-1185">Reference proteome</keyword>
<comment type="caution">
    <text evidence="1">The sequence shown here is derived from an EMBL/GenBank/DDBJ whole genome shotgun (WGS) entry which is preliminary data.</text>
</comment>
<organism evidence="1 2">
    <name type="scientific">Anaeramoeba flamelloides</name>
    <dbReference type="NCBI Taxonomy" id="1746091"/>
    <lineage>
        <taxon>Eukaryota</taxon>
        <taxon>Metamonada</taxon>
        <taxon>Anaeramoebidae</taxon>
        <taxon>Anaeramoeba</taxon>
    </lineage>
</organism>
<sequence length="172" mass="21418">MLPTDKLKQFKKDLKSLQETKRKYFISKWGQIVKEYKGDEQYETILIYFYKNFLLKYPRENWNYSILTDYCKRTNGYLEKNNRKLNEKIDHRKPGLNSLIYVLKNEEELQAKKYHVKMFHETTRNKNFEYDETDLEKRIQKEKTKWKIITDKLRKKDYFPHQKEKSITYKKY</sequence>
<protein>
    <submittedName>
        <fullName evidence="1">Uncharacterized protein</fullName>
    </submittedName>
</protein>
<reference evidence="1" key="1">
    <citation type="submission" date="2022-08" db="EMBL/GenBank/DDBJ databases">
        <title>Novel sulfate-reducing endosymbionts in the free-living metamonad Anaeramoeba.</title>
        <authorList>
            <person name="Jerlstrom-Hultqvist J."/>
            <person name="Cepicka I."/>
            <person name="Gallot-Lavallee L."/>
            <person name="Salas-Leiva D."/>
            <person name="Curtis B.A."/>
            <person name="Zahonova K."/>
            <person name="Pipaliya S."/>
            <person name="Dacks J."/>
            <person name="Roger A.J."/>
        </authorList>
    </citation>
    <scope>NUCLEOTIDE SEQUENCE</scope>
    <source>
        <strain evidence="1">Schooner1</strain>
    </source>
</reference>
<evidence type="ECO:0000313" key="1">
    <source>
        <dbReference type="EMBL" id="KAJ6242341.1"/>
    </source>
</evidence>